<proteinExistence type="predicted"/>
<protein>
    <submittedName>
        <fullName evidence="1">Hippyragranin, isoform CRA_a</fullName>
    </submittedName>
</protein>
<reference evidence="1" key="2">
    <citation type="submission" date="2005-07" db="EMBL/GenBank/DDBJ databases">
        <authorList>
            <person name="Mural R.J."/>
            <person name="Li P.W."/>
            <person name="Adams M.D."/>
            <person name="Amanatides P.G."/>
            <person name="Baden-Tillson H."/>
            <person name="Barnstead M."/>
            <person name="Chin S.H."/>
            <person name="Dew I."/>
            <person name="Evans C.A."/>
            <person name="Ferriera S."/>
            <person name="Flanigan M."/>
            <person name="Fosler C."/>
            <person name="Glodek A."/>
            <person name="Gu Z."/>
            <person name="Holt R.A."/>
            <person name="Jennings D."/>
            <person name="Kraft C.L."/>
            <person name="Lu F."/>
            <person name="Nguyen T."/>
            <person name="Nusskern D.R."/>
            <person name="Pfannkoch C.M."/>
            <person name="Sitter C."/>
            <person name="Sutton G.G."/>
            <person name="Venter J.C."/>
            <person name="Wang Z."/>
            <person name="Woodage T."/>
            <person name="Zheng X.H."/>
            <person name="Zhong F."/>
        </authorList>
    </citation>
    <scope>NUCLEOTIDE SEQUENCE</scope>
    <source>
        <strain evidence="1">BN</strain>
    </source>
</reference>
<gene>
    <name evidence="1" type="primary">LOC257650</name>
    <name evidence="1" type="ORF">rCG_34346</name>
</gene>
<evidence type="ECO:0000313" key="1">
    <source>
        <dbReference type="EMBL" id="EDM05915.1"/>
    </source>
</evidence>
<accession>A6HIR0</accession>
<dbReference type="AlphaFoldDB" id="A6HIR0"/>
<sequence>MWKPRPRRNQLNPALKLLYVLDLESMGQDKVGVLPVYMSAHHLSGWCWRRPKEAMEPEESMDPLELELQTVVVCQVGAGNATQALWKNNQFSEPLSNLSSPSLFYNYMSVSVSVSVSACGYVQMSAVASEVRKGHWILWCWCYTQLSAPAMGARKQTQIFSKNKC</sequence>
<dbReference type="EMBL" id="CH473948">
    <property type="protein sequence ID" value="EDM05916.1"/>
    <property type="molecule type" value="Genomic_DNA"/>
</dbReference>
<name>A6HIR0_RAT</name>
<organism evidence="1">
    <name type="scientific">Rattus norvegicus</name>
    <name type="common">Rat</name>
    <dbReference type="NCBI Taxonomy" id="10116"/>
    <lineage>
        <taxon>Eukaryota</taxon>
        <taxon>Metazoa</taxon>
        <taxon>Chordata</taxon>
        <taxon>Craniata</taxon>
        <taxon>Vertebrata</taxon>
        <taxon>Euteleostomi</taxon>
        <taxon>Mammalia</taxon>
        <taxon>Eutheria</taxon>
        <taxon>Euarchontoglires</taxon>
        <taxon>Glires</taxon>
        <taxon>Rodentia</taxon>
        <taxon>Myomorpha</taxon>
        <taxon>Muroidea</taxon>
        <taxon>Muridae</taxon>
        <taxon>Murinae</taxon>
        <taxon>Rattus</taxon>
    </lineage>
</organism>
<dbReference type="EMBL" id="CH473948">
    <property type="protein sequence ID" value="EDM05915.1"/>
    <property type="molecule type" value="Genomic_DNA"/>
</dbReference>
<dbReference type="Proteomes" id="UP000234681">
    <property type="component" value="Chromosome 10"/>
</dbReference>
<reference evidence="1" key="1">
    <citation type="journal article" date="2005" name="Genome Res.">
        <title>Gene and alternative splicing annotation with AIR.</title>
        <authorList>
            <person name="Florea L."/>
            <person name="Di Francesco V."/>
            <person name="Miller J."/>
            <person name="Turner R."/>
            <person name="Yao A."/>
            <person name="Harris M."/>
            <person name="Walenz B."/>
            <person name="Mobarry C."/>
            <person name="Merkulov G.V."/>
            <person name="Charlab R."/>
            <person name="Dew I."/>
            <person name="Deng Z."/>
            <person name="Istrail S."/>
            <person name="Li P."/>
            <person name="Sutton G."/>
        </authorList>
    </citation>
    <scope>NUCLEOTIDE SEQUENCE</scope>
    <source>
        <strain evidence="1">BN</strain>
    </source>
</reference>